<dbReference type="InterPro" id="IPR015943">
    <property type="entry name" value="WD40/YVTN_repeat-like_dom_sf"/>
</dbReference>
<protein>
    <submittedName>
        <fullName evidence="1">LADA_0C03686g1_1</fullName>
    </submittedName>
</protein>
<keyword evidence="2" id="KW-1185">Reference proteome</keyword>
<dbReference type="InterPro" id="IPR036322">
    <property type="entry name" value="WD40_repeat_dom_sf"/>
</dbReference>
<dbReference type="InterPro" id="IPR001680">
    <property type="entry name" value="WD40_rpt"/>
</dbReference>
<dbReference type="AlphaFoldDB" id="A0A1G4IYI1"/>
<dbReference type="SMART" id="SM00320">
    <property type="entry name" value="WD40"/>
    <property type="match status" value="2"/>
</dbReference>
<organism evidence="1 2">
    <name type="scientific">Lachancea dasiensis</name>
    <dbReference type="NCBI Taxonomy" id="1072105"/>
    <lineage>
        <taxon>Eukaryota</taxon>
        <taxon>Fungi</taxon>
        <taxon>Dikarya</taxon>
        <taxon>Ascomycota</taxon>
        <taxon>Saccharomycotina</taxon>
        <taxon>Saccharomycetes</taxon>
        <taxon>Saccharomycetales</taxon>
        <taxon>Saccharomycetaceae</taxon>
        <taxon>Lachancea</taxon>
    </lineage>
</organism>
<evidence type="ECO:0000313" key="2">
    <source>
        <dbReference type="Proteomes" id="UP000190274"/>
    </source>
</evidence>
<dbReference type="SUPFAM" id="SSF50978">
    <property type="entry name" value="WD40 repeat-like"/>
    <property type="match status" value="1"/>
</dbReference>
<dbReference type="STRING" id="1266660.A0A1G4IYI1"/>
<proteinExistence type="predicted"/>
<sequence length="412" mass="46025">MLPGASAIYTLRKHECEVTCLKVVHLNAFPMLVSGDRNGLIIIWDLIARRPRFQHQLESKAHIVSIGYLDHYITLLSKDHTLRFLCWCKNNCVVLTGQDHDDTNECEGLHQVYEIPVNTLNFANVALTPAEDGLHRLWCCHTVDSESFDVYTFNLQDPHSLKRQFNRVNLYDALLSATNWKRDNALEKTGIVMKFLEHKGVVFLGFESGFVVGVQLLETPNSQPVLALVYASSIHYPEPVLSLCVSSDGRSVYSSSTNSVIGIHNLSSVAELSIESKIIGGVAIPNELSLSKNALKMQSSEIAHLESIANCLIATNWKGQTLISNNSQTIVANAKERSNVLVEVSNAGSFSEEKKTQNWIKVSSMTCLERQKPNSIECFNAGQKRRIETFASRNWIFTGYEDGSIVMQSFDT</sequence>
<dbReference type="OrthoDB" id="7668193at2759"/>
<evidence type="ECO:0000313" key="1">
    <source>
        <dbReference type="EMBL" id="SCU82196.1"/>
    </source>
</evidence>
<dbReference type="Proteomes" id="UP000190274">
    <property type="component" value="Chromosome C"/>
</dbReference>
<dbReference type="Gene3D" id="2.130.10.10">
    <property type="entry name" value="YVTN repeat-like/Quinoprotein amine dehydrogenase"/>
    <property type="match status" value="1"/>
</dbReference>
<name>A0A1G4IYI1_9SACH</name>
<dbReference type="EMBL" id="LT598459">
    <property type="protein sequence ID" value="SCU82196.1"/>
    <property type="molecule type" value="Genomic_DNA"/>
</dbReference>
<reference evidence="2" key="1">
    <citation type="submission" date="2016-03" db="EMBL/GenBank/DDBJ databases">
        <authorList>
            <person name="Devillers H."/>
        </authorList>
    </citation>
    <scope>NUCLEOTIDE SEQUENCE [LARGE SCALE GENOMIC DNA]</scope>
</reference>
<accession>A0A1G4IYI1</accession>
<gene>
    <name evidence="1" type="ORF">LADA_0C03686G</name>
</gene>
<dbReference type="Pfam" id="PF00400">
    <property type="entry name" value="WD40"/>
    <property type="match status" value="1"/>
</dbReference>